<sequence length="994" mass="107366">MEAEGAWQSARGTAFHRELACDLEWKEESARERRRQRRRKRSRDLKAASPLGAFVAVLTVDDFALEDDDGTGVGDQARGRLALSPALIRRSSSIPEGQVAAAAAAAQGAAVSGGKLPGDPDVIDDFDGELHVFTSTGKPVFSRPWYEGHIAPGGFGWTQGGLLVCVLAEGDTVVVFRANQDGAPRILTLPTQGNQRIACAHVWAGGFVAITHDLEVVEGFHLDDPIRGTITVRAQLSPVLVGGDGATSPQVISVLRPFVSRDDPGRATIVVGNPSRAGIIAVESGGTMRSQFALSDEVSRSLFLVPHPTYRLIASYGEDGVLSVLPMDFCQVLVRHDCSHGMQHTGLVVLSMEHEYALLSAAHLRGSEALDGAMQDRALQTDPDRAAVFELPPGCRAFEEADGVRIVGGDKSWMVRQVPESYHRVFGLGSTDPGAMLLDTVEMLDGGDADADAGLRALVDSDKVADAVNACLDAAEHATGVSGTQQLLLRAASYGKRFLPASLAGRKSLRTRRRLARRFVEVCRLCRLCRAARVEAGMAITTKQLRVMTPRVLIDRLLFAGQFHLASRLCQLAHVSTSHVVTQWAAAKIRLTPLDETALGEGAESAATGISAPSESTAAGSNEALIEMISARVEACRRKDGTRVPFATLAAVAASLGRNSLAIRLCDRETQLSRRVLLLLKVEDYEGALRTIATETGGDPDLHMFTIARCTSVLPVSRIVALAAGSARLRELFTLFFRSTDKTMYKRLLLGLDAKREKAFVLADESCMSLRAETRADLVQEASNELAACGNRGLAALAADHARLVRKQNELGESLIGLSLADTILDCFRRGLDEDAEKFARDFNFPEKAYRRVQLRGLAARKAWPRIEELSTQAAVRAVLDDADFAEVCLLGGQREEAARFARNVEDANERKAALLLRLGLYEESIDAAFKIGNTSVMEAVRRREPSMDSKVREKLEELAQHGPPIKTASTRDRAPLAALNAARDKAAQGCAQQ</sequence>
<dbReference type="Pfam" id="PF04841">
    <property type="entry name" value="Vps16_N"/>
    <property type="match status" value="1"/>
</dbReference>
<dbReference type="InterPro" id="IPR006926">
    <property type="entry name" value="Vps16_N"/>
</dbReference>
<evidence type="ECO:0000259" key="2">
    <source>
        <dbReference type="Pfam" id="PF04840"/>
    </source>
</evidence>
<evidence type="ECO:0000259" key="3">
    <source>
        <dbReference type="Pfam" id="PF04841"/>
    </source>
</evidence>
<proteinExistence type="inferred from homology"/>
<dbReference type="PANTHER" id="PTHR12811">
    <property type="entry name" value="VACUOLAR PROTEIN SORTING VPS16"/>
    <property type="match status" value="1"/>
</dbReference>
<dbReference type="GO" id="GO:0016197">
    <property type="term" value="P:endosomal transport"/>
    <property type="evidence" value="ECO:0007669"/>
    <property type="project" value="TreeGrafter"/>
</dbReference>
<dbReference type="InterPro" id="IPR006925">
    <property type="entry name" value="Vps16_C"/>
</dbReference>
<organism evidence="4 5">
    <name type="scientific">Hondaea fermentalgiana</name>
    <dbReference type="NCBI Taxonomy" id="2315210"/>
    <lineage>
        <taxon>Eukaryota</taxon>
        <taxon>Sar</taxon>
        <taxon>Stramenopiles</taxon>
        <taxon>Bigyra</taxon>
        <taxon>Labyrinthulomycetes</taxon>
        <taxon>Thraustochytrida</taxon>
        <taxon>Thraustochytriidae</taxon>
        <taxon>Hondaea</taxon>
    </lineage>
</organism>
<dbReference type="GO" id="GO:0006886">
    <property type="term" value="P:intracellular protein transport"/>
    <property type="evidence" value="ECO:0007669"/>
    <property type="project" value="InterPro"/>
</dbReference>
<dbReference type="InterPro" id="IPR016534">
    <property type="entry name" value="VPS16"/>
</dbReference>
<dbReference type="InParanoid" id="A0A2R5GDK7"/>
<reference evidence="4 5" key="1">
    <citation type="submission" date="2017-12" db="EMBL/GenBank/DDBJ databases">
        <title>Sequencing, de novo assembly and annotation of complete genome of a new Thraustochytrid species, strain FCC1311.</title>
        <authorList>
            <person name="Sedici K."/>
            <person name="Godart F."/>
            <person name="Aiese Cigliano R."/>
            <person name="Sanseverino W."/>
            <person name="Barakat M."/>
            <person name="Ortet P."/>
            <person name="Marechal E."/>
            <person name="Cagnac O."/>
            <person name="Amato A."/>
        </authorList>
    </citation>
    <scope>NUCLEOTIDE SEQUENCE [LARGE SCALE GENOMIC DNA]</scope>
</reference>
<dbReference type="GO" id="GO:0030897">
    <property type="term" value="C:HOPS complex"/>
    <property type="evidence" value="ECO:0007669"/>
    <property type="project" value="TreeGrafter"/>
</dbReference>
<feature type="domain" description="Vps16 C-terminal" evidence="2">
    <location>
        <begin position="646"/>
        <end position="951"/>
    </location>
</feature>
<keyword evidence="5" id="KW-1185">Reference proteome</keyword>
<name>A0A2R5GDK7_9STRA</name>
<dbReference type="PIRSF" id="PIRSF007949">
    <property type="entry name" value="VPS16"/>
    <property type="match status" value="1"/>
</dbReference>
<dbReference type="EMBL" id="BEYU01000052">
    <property type="protein sequence ID" value="GBG29036.1"/>
    <property type="molecule type" value="Genomic_DNA"/>
</dbReference>
<dbReference type="InterPro" id="IPR038132">
    <property type="entry name" value="Vps16_C_sf"/>
</dbReference>
<evidence type="ECO:0000313" key="5">
    <source>
        <dbReference type="Proteomes" id="UP000241890"/>
    </source>
</evidence>
<dbReference type="OrthoDB" id="1792at2759"/>
<dbReference type="GO" id="GO:0003779">
    <property type="term" value="F:actin binding"/>
    <property type="evidence" value="ECO:0007669"/>
    <property type="project" value="TreeGrafter"/>
</dbReference>
<gene>
    <name evidence="4" type="ORF">FCC1311_052582</name>
</gene>
<dbReference type="GO" id="GO:0005765">
    <property type="term" value="C:lysosomal membrane"/>
    <property type="evidence" value="ECO:0007669"/>
    <property type="project" value="TreeGrafter"/>
</dbReference>
<dbReference type="Pfam" id="PF04840">
    <property type="entry name" value="Vps16_C"/>
    <property type="match status" value="1"/>
</dbReference>
<evidence type="ECO:0000256" key="1">
    <source>
        <dbReference type="ARBA" id="ARBA00009250"/>
    </source>
</evidence>
<dbReference type="PANTHER" id="PTHR12811:SF0">
    <property type="entry name" value="VACUOLAR PROTEIN SORTING-ASSOCIATED PROTEIN 16 HOMOLOG"/>
    <property type="match status" value="1"/>
</dbReference>
<comment type="caution">
    <text evidence="4">The sequence shown here is derived from an EMBL/GenBank/DDBJ whole genome shotgun (WGS) entry which is preliminary data.</text>
</comment>
<dbReference type="AlphaFoldDB" id="A0A2R5GDK7"/>
<dbReference type="Proteomes" id="UP000241890">
    <property type="component" value="Unassembled WGS sequence"/>
</dbReference>
<protein>
    <submittedName>
        <fullName evidence="4">Vacuolar protein sorting-associated protein 16-like</fullName>
    </submittedName>
</protein>
<accession>A0A2R5GDK7</accession>
<dbReference type="GO" id="GO:0005768">
    <property type="term" value="C:endosome"/>
    <property type="evidence" value="ECO:0007669"/>
    <property type="project" value="TreeGrafter"/>
</dbReference>
<dbReference type="GO" id="GO:0042144">
    <property type="term" value="P:vacuole fusion, non-autophagic"/>
    <property type="evidence" value="ECO:0007669"/>
    <property type="project" value="TreeGrafter"/>
</dbReference>
<comment type="similarity">
    <text evidence="1">Belongs to the VPS16 family.</text>
</comment>
<dbReference type="Gene3D" id="1.10.150.780">
    <property type="entry name" value="Vps16, C-terminal region"/>
    <property type="match status" value="1"/>
</dbReference>
<feature type="domain" description="Vps16 N-terminal" evidence="3">
    <location>
        <begin position="310"/>
        <end position="499"/>
    </location>
</feature>
<evidence type="ECO:0000313" key="4">
    <source>
        <dbReference type="EMBL" id="GBG29036.1"/>
    </source>
</evidence>